<reference evidence="1 2" key="1">
    <citation type="submission" date="2011-06" db="EMBL/GenBank/DDBJ databases">
        <title>The Genome Sequence of Fusarium oxysporum FOSC 3-a.</title>
        <authorList>
            <consortium name="The Broad Institute Genome Sequencing Platform"/>
            <person name="Ma L.-J."/>
            <person name="Gale L.R."/>
            <person name="Schwartz D.C."/>
            <person name="Zhou S."/>
            <person name="Corby-Kistler H."/>
            <person name="Young S.K."/>
            <person name="Zeng Q."/>
            <person name="Gargeya S."/>
            <person name="Fitzgerald M."/>
            <person name="Haas B."/>
            <person name="Abouelleil A."/>
            <person name="Alvarado L."/>
            <person name="Arachchi H.M."/>
            <person name="Berlin A."/>
            <person name="Brown A."/>
            <person name="Chapman S.B."/>
            <person name="Chen Z."/>
            <person name="Dunbar C."/>
            <person name="Freedman E."/>
            <person name="Gearin G."/>
            <person name="Gellesch M."/>
            <person name="Goldberg J."/>
            <person name="Griggs A."/>
            <person name="Gujja S."/>
            <person name="Heiman D."/>
            <person name="Howarth C."/>
            <person name="Larson L."/>
            <person name="Lui A."/>
            <person name="MacDonald P.J.P."/>
            <person name="Mehta T."/>
            <person name="Montmayeur A."/>
            <person name="Murphy C."/>
            <person name="Neiman D."/>
            <person name="Pearson M."/>
            <person name="Priest M."/>
            <person name="Roberts A."/>
            <person name="Saif S."/>
            <person name="Shea T."/>
            <person name="Shenoy N."/>
            <person name="Sisk P."/>
            <person name="Stolte C."/>
            <person name="Sykes S."/>
            <person name="Wortman J."/>
            <person name="Nusbaum C."/>
            <person name="Birren B."/>
        </authorList>
    </citation>
    <scope>NUCLEOTIDE SEQUENCE [LARGE SCALE GENOMIC DNA]</scope>
    <source>
        <strain evidence="2">FOSC 3-a</strain>
    </source>
</reference>
<dbReference type="HOGENOM" id="CLU_1023227_0_0_1"/>
<evidence type="ECO:0000313" key="1">
    <source>
        <dbReference type="EMBL" id="EWY83942.1"/>
    </source>
</evidence>
<protein>
    <submittedName>
        <fullName evidence="1">Uncharacterized protein</fullName>
    </submittedName>
</protein>
<organism evidence="1 2">
    <name type="scientific">Fusarium oxysporum NRRL 32931</name>
    <dbReference type="NCBI Taxonomy" id="660029"/>
    <lineage>
        <taxon>Eukaryota</taxon>
        <taxon>Fungi</taxon>
        <taxon>Dikarya</taxon>
        <taxon>Ascomycota</taxon>
        <taxon>Pezizomycotina</taxon>
        <taxon>Sordariomycetes</taxon>
        <taxon>Hypocreomycetidae</taxon>
        <taxon>Hypocreales</taxon>
        <taxon>Nectriaceae</taxon>
        <taxon>Fusarium</taxon>
        <taxon>Fusarium oxysporum species complex</taxon>
    </lineage>
</organism>
<name>W9HNU3_FUSOX</name>
<gene>
    <name evidence="1" type="ORF">FOYG_13727</name>
</gene>
<dbReference type="AlphaFoldDB" id="W9HNU3"/>
<accession>W9HNU3</accession>
<dbReference type="OrthoDB" id="5071657at2759"/>
<sequence length="272" mass="30931">MERIRLPIQRFNEWAPKLDDIKIDIQNVAQETNDKEPSRALDAVYIPVDIATNLQQENQQLKQAISCEFDDQRLLQITTESEALPSHPENPSLWTRMTVPSKESCLVGRNYKLLDRLQKLQEPRKGIWAKVSGQFRQDLSKITYNVCYASTQVEDLAREAKTFDKPMLRRLHKVSVATYVLCQESCSDAQGLNELGVQLSLVEAAINKANGLRNIFSKKQGVKQLWKYLMAKSVTTEEELDNYEAELTMIGRSTIDMLDGGFVLPKPASLLS</sequence>
<dbReference type="Proteomes" id="UP000030753">
    <property type="component" value="Unassembled WGS sequence"/>
</dbReference>
<proteinExistence type="predicted"/>
<dbReference type="EMBL" id="JH717847">
    <property type="protein sequence ID" value="EWY83942.1"/>
    <property type="molecule type" value="Genomic_DNA"/>
</dbReference>
<evidence type="ECO:0000313" key="2">
    <source>
        <dbReference type="Proteomes" id="UP000030753"/>
    </source>
</evidence>